<evidence type="ECO:0000256" key="1">
    <source>
        <dbReference type="ARBA" id="ARBA00004533"/>
    </source>
</evidence>
<dbReference type="Pfam" id="PF03279">
    <property type="entry name" value="Lip_A_acyltrans"/>
    <property type="match status" value="1"/>
</dbReference>
<sequence>MQLLVFWLIYPLVWLISKLPFWLFYKISDVVYFIVYRIIGYRKKTVTENLTLVFPEKSSEEIKSIRRKFYQHMCDMFLEMVKSLSISNDQLKERFTFTNLDEIVRIRKLDKSIILMCGHYASYEWLNALQLYGLDYKGYGIYKKVKNKYFDKMARDIRGRFDGELISSSKATLTITHNESEGKRGVYAMIADQSPKLSRSKYWSNFLGANVPVFFGSEKLAKNLDMAVVYLHVEKIKRGYYSATFFPISDSPKEEPTFKITRTYLDLLETQIKKDPEYYLWTHKRWKHKDAILPADATIISKNF</sequence>
<comment type="caution">
    <text evidence="8">The sequence shown here is derived from an EMBL/GenBank/DDBJ whole genome shotgun (WGS) entry which is preliminary data.</text>
</comment>
<accession>A0ABS9EMF8</accession>
<keyword evidence="9" id="KW-1185">Reference proteome</keyword>
<keyword evidence="4" id="KW-0808">Transferase</keyword>
<evidence type="ECO:0000256" key="5">
    <source>
        <dbReference type="ARBA" id="ARBA00023136"/>
    </source>
</evidence>
<keyword evidence="7" id="KW-0812">Transmembrane</keyword>
<evidence type="ECO:0000256" key="4">
    <source>
        <dbReference type="ARBA" id="ARBA00022679"/>
    </source>
</evidence>
<evidence type="ECO:0000256" key="6">
    <source>
        <dbReference type="ARBA" id="ARBA00023315"/>
    </source>
</evidence>
<dbReference type="PIRSF" id="PIRSF026649">
    <property type="entry name" value="MsbB"/>
    <property type="match status" value="1"/>
</dbReference>
<evidence type="ECO:0000313" key="9">
    <source>
        <dbReference type="Proteomes" id="UP001179363"/>
    </source>
</evidence>
<keyword evidence="7" id="KW-1133">Transmembrane helix</keyword>
<dbReference type="PANTHER" id="PTHR30606:SF10">
    <property type="entry name" value="PHOSPHATIDYLINOSITOL MANNOSIDE ACYLTRANSFERASE"/>
    <property type="match status" value="1"/>
</dbReference>
<keyword evidence="6 8" id="KW-0012">Acyltransferase</keyword>
<evidence type="ECO:0000256" key="7">
    <source>
        <dbReference type="SAM" id="Phobius"/>
    </source>
</evidence>
<organism evidence="8 9">
    <name type="scientific">Gillisia lutea</name>
    <dbReference type="NCBI Taxonomy" id="2909668"/>
    <lineage>
        <taxon>Bacteria</taxon>
        <taxon>Pseudomonadati</taxon>
        <taxon>Bacteroidota</taxon>
        <taxon>Flavobacteriia</taxon>
        <taxon>Flavobacteriales</taxon>
        <taxon>Flavobacteriaceae</taxon>
        <taxon>Gillisia</taxon>
    </lineage>
</organism>
<dbReference type="Proteomes" id="UP001179363">
    <property type="component" value="Unassembled WGS sequence"/>
</dbReference>
<reference evidence="8" key="1">
    <citation type="submission" date="2022-01" db="EMBL/GenBank/DDBJ databases">
        <title>Gillisia lutea sp. nov., isolated from marine plastic residues from the Malvarosa beach (Valencia, Spain).</title>
        <authorList>
            <person name="Vidal-Verdu A."/>
            <person name="Molina-Menor E."/>
            <person name="Satari L."/>
            <person name="Pascual J."/>
            <person name="Pereto J."/>
            <person name="Porcar M."/>
        </authorList>
    </citation>
    <scope>NUCLEOTIDE SEQUENCE</scope>
    <source>
        <strain evidence="8">M10.2A</strain>
    </source>
</reference>
<gene>
    <name evidence="8" type="ORF">L1I30_13220</name>
</gene>
<dbReference type="InterPro" id="IPR004960">
    <property type="entry name" value="LipA_acyltrans"/>
</dbReference>
<keyword evidence="2" id="KW-1003">Cell membrane</keyword>
<dbReference type="PANTHER" id="PTHR30606">
    <property type="entry name" value="LIPID A BIOSYNTHESIS LAUROYL ACYLTRANSFERASE"/>
    <property type="match status" value="1"/>
</dbReference>
<name>A0ABS9EMF8_9FLAO</name>
<evidence type="ECO:0000256" key="2">
    <source>
        <dbReference type="ARBA" id="ARBA00022475"/>
    </source>
</evidence>
<protein>
    <submittedName>
        <fullName evidence="8">Lysophospholipid acyltransferase family protein</fullName>
    </submittedName>
</protein>
<keyword evidence="5 7" id="KW-0472">Membrane</keyword>
<dbReference type="RefSeq" id="WP_236134774.1">
    <property type="nucleotide sequence ID" value="NZ_JAKGTH010000011.1"/>
</dbReference>
<dbReference type="GO" id="GO:0016746">
    <property type="term" value="F:acyltransferase activity"/>
    <property type="evidence" value="ECO:0007669"/>
    <property type="project" value="UniProtKB-KW"/>
</dbReference>
<proteinExistence type="predicted"/>
<feature type="transmembrane region" description="Helical" evidence="7">
    <location>
        <begin position="12"/>
        <end position="35"/>
    </location>
</feature>
<keyword evidence="3" id="KW-0997">Cell inner membrane</keyword>
<comment type="subcellular location">
    <subcellularLocation>
        <location evidence="1">Cell inner membrane</location>
    </subcellularLocation>
</comment>
<evidence type="ECO:0000256" key="3">
    <source>
        <dbReference type="ARBA" id="ARBA00022519"/>
    </source>
</evidence>
<dbReference type="CDD" id="cd07984">
    <property type="entry name" value="LPLAT_LABLAT-like"/>
    <property type="match status" value="1"/>
</dbReference>
<evidence type="ECO:0000313" key="8">
    <source>
        <dbReference type="EMBL" id="MCF4102631.1"/>
    </source>
</evidence>
<dbReference type="EMBL" id="JAKGTH010000011">
    <property type="protein sequence ID" value="MCF4102631.1"/>
    <property type="molecule type" value="Genomic_DNA"/>
</dbReference>